<dbReference type="PANTHER" id="PTHR28013">
    <property type="entry name" value="PROTEIN DCV1-RELATED"/>
    <property type="match status" value="1"/>
</dbReference>
<dbReference type="AlphaFoldDB" id="A0A8K0T451"/>
<organism evidence="2 3">
    <name type="scientific">Stachybotrys elegans</name>
    <dbReference type="NCBI Taxonomy" id="80388"/>
    <lineage>
        <taxon>Eukaryota</taxon>
        <taxon>Fungi</taxon>
        <taxon>Dikarya</taxon>
        <taxon>Ascomycota</taxon>
        <taxon>Pezizomycotina</taxon>
        <taxon>Sordariomycetes</taxon>
        <taxon>Hypocreomycetidae</taxon>
        <taxon>Hypocreales</taxon>
        <taxon>Stachybotryaceae</taxon>
        <taxon>Stachybotrys</taxon>
    </lineage>
</organism>
<keyword evidence="1" id="KW-1133">Transmembrane helix</keyword>
<gene>
    <name evidence="2" type="ORF">B0I35DRAFT_422006</name>
</gene>
<name>A0A8K0T451_9HYPO</name>
<dbReference type="EMBL" id="JAGPNK010000002">
    <property type="protein sequence ID" value="KAH7326155.1"/>
    <property type="molecule type" value="Genomic_DNA"/>
</dbReference>
<feature type="transmembrane region" description="Helical" evidence="1">
    <location>
        <begin position="184"/>
        <end position="203"/>
    </location>
</feature>
<dbReference type="InterPro" id="IPR051380">
    <property type="entry name" value="pH-response_reg_palI/RIM9"/>
</dbReference>
<keyword evidence="1" id="KW-0472">Membrane</keyword>
<accession>A0A8K0T451</accession>
<keyword evidence="1" id="KW-0812">Transmembrane</keyword>
<reference evidence="2" key="1">
    <citation type="journal article" date="2021" name="Nat. Commun.">
        <title>Genetic determinants of endophytism in the Arabidopsis root mycobiome.</title>
        <authorList>
            <person name="Mesny F."/>
            <person name="Miyauchi S."/>
            <person name="Thiergart T."/>
            <person name="Pickel B."/>
            <person name="Atanasova L."/>
            <person name="Karlsson M."/>
            <person name="Huettel B."/>
            <person name="Barry K.W."/>
            <person name="Haridas S."/>
            <person name="Chen C."/>
            <person name="Bauer D."/>
            <person name="Andreopoulos W."/>
            <person name="Pangilinan J."/>
            <person name="LaButti K."/>
            <person name="Riley R."/>
            <person name="Lipzen A."/>
            <person name="Clum A."/>
            <person name="Drula E."/>
            <person name="Henrissat B."/>
            <person name="Kohler A."/>
            <person name="Grigoriev I.V."/>
            <person name="Martin F.M."/>
            <person name="Hacquard S."/>
        </authorList>
    </citation>
    <scope>NUCLEOTIDE SEQUENCE</scope>
    <source>
        <strain evidence="2">MPI-CAGE-CH-0235</strain>
    </source>
</reference>
<dbReference type="GO" id="GO:0035838">
    <property type="term" value="C:growing cell tip"/>
    <property type="evidence" value="ECO:0007669"/>
    <property type="project" value="TreeGrafter"/>
</dbReference>
<dbReference type="InterPro" id="IPR009571">
    <property type="entry name" value="SUR7/Rim9-like_fungi"/>
</dbReference>
<dbReference type="Proteomes" id="UP000813444">
    <property type="component" value="Unassembled WGS sequence"/>
</dbReference>
<feature type="transmembrane region" description="Helical" evidence="1">
    <location>
        <begin position="136"/>
        <end position="163"/>
    </location>
</feature>
<dbReference type="Pfam" id="PF06687">
    <property type="entry name" value="SUR7"/>
    <property type="match status" value="1"/>
</dbReference>
<dbReference type="PANTHER" id="PTHR28013:SF7">
    <property type="entry name" value="PALI-DOMAIN-CONTAINING PROTEIN"/>
    <property type="match status" value="1"/>
</dbReference>
<protein>
    <submittedName>
        <fullName evidence="2">SUR7/PalI family-domain-containing protein</fullName>
    </submittedName>
</protein>
<evidence type="ECO:0000313" key="2">
    <source>
        <dbReference type="EMBL" id="KAH7326155.1"/>
    </source>
</evidence>
<proteinExistence type="predicted"/>
<keyword evidence="3" id="KW-1185">Reference proteome</keyword>
<evidence type="ECO:0000313" key="3">
    <source>
        <dbReference type="Proteomes" id="UP000813444"/>
    </source>
</evidence>
<dbReference type="Gene3D" id="1.20.140.150">
    <property type="match status" value="1"/>
</dbReference>
<feature type="transmembrane region" description="Helical" evidence="1">
    <location>
        <begin position="109"/>
        <end position="130"/>
    </location>
</feature>
<comment type="caution">
    <text evidence="2">The sequence shown here is derived from an EMBL/GenBank/DDBJ whole genome shotgun (WGS) entry which is preliminary data.</text>
</comment>
<feature type="transmembrane region" description="Helical" evidence="1">
    <location>
        <begin position="6"/>
        <end position="29"/>
    </location>
</feature>
<evidence type="ECO:0000256" key="1">
    <source>
        <dbReference type="SAM" id="Phobius"/>
    </source>
</evidence>
<sequence>MGVGSFIHYVGTFFLLVSTVLLIIADISAPVIDHISFLRAEVGQNDVYYGNWGWCIDGQIQGQTANQWSCSGSSIGYNVEVPLNLASGSSNEIEISDAREATIRGLTHVMILHPIATVLLFIAFLLALGTNTVGSLISAIISGLGFLVTAVALICDFVGFSLLRRRIRDANYLGSTAVYGSAMWCVLAAACLSLIATILVFVTCCAGRRKARREHVHKESWNAGPPPATYPNRRRYFWQRR</sequence>
<dbReference type="GO" id="GO:0005886">
    <property type="term" value="C:plasma membrane"/>
    <property type="evidence" value="ECO:0007669"/>
    <property type="project" value="InterPro"/>
</dbReference>
<dbReference type="GO" id="GO:0032153">
    <property type="term" value="C:cell division site"/>
    <property type="evidence" value="ECO:0007669"/>
    <property type="project" value="TreeGrafter"/>
</dbReference>
<dbReference type="OrthoDB" id="2354757at2759"/>